<evidence type="ECO:0000313" key="12">
    <source>
        <dbReference type="Proteomes" id="UP000076878"/>
    </source>
</evidence>
<dbReference type="FunFam" id="1.20.1740.10:FF:000004">
    <property type="entry name" value="Sodium:alanine symporter family protein"/>
    <property type="match status" value="1"/>
</dbReference>
<dbReference type="EMBL" id="FNYT01000008">
    <property type="protein sequence ID" value="SEJ13199.1"/>
    <property type="molecule type" value="Genomic_DNA"/>
</dbReference>
<evidence type="ECO:0000256" key="1">
    <source>
        <dbReference type="ARBA" id="ARBA00004651"/>
    </source>
</evidence>
<dbReference type="EMBL" id="FJNB01000011">
    <property type="protein sequence ID" value="CZQ98970.1"/>
    <property type="molecule type" value="Genomic_DNA"/>
</dbReference>
<feature type="transmembrane region" description="Helical" evidence="9">
    <location>
        <begin position="247"/>
        <end position="269"/>
    </location>
</feature>
<evidence type="ECO:0000256" key="6">
    <source>
        <dbReference type="ARBA" id="ARBA00022847"/>
    </source>
</evidence>
<feature type="transmembrane region" description="Helical" evidence="9">
    <location>
        <begin position="99"/>
        <end position="121"/>
    </location>
</feature>
<dbReference type="Gene3D" id="1.20.1740.10">
    <property type="entry name" value="Amino acid/polyamine transporter I"/>
    <property type="match status" value="1"/>
</dbReference>
<feature type="transmembrane region" description="Helical" evidence="9">
    <location>
        <begin position="150"/>
        <end position="170"/>
    </location>
</feature>
<dbReference type="PANTHER" id="PTHR30330:SF14">
    <property type="entry name" value="SODIUM_AMINO ACID (ALANINE) SYMPORTER"/>
    <property type="match status" value="1"/>
</dbReference>
<dbReference type="PANTHER" id="PTHR30330">
    <property type="entry name" value="AGSS FAMILY TRANSPORTER, SODIUM-ALANINE"/>
    <property type="match status" value="1"/>
</dbReference>
<feature type="transmembrane region" description="Helical" evidence="9">
    <location>
        <begin position="383"/>
        <end position="405"/>
    </location>
</feature>
<evidence type="ECO:0000256" key="7">
    <source>
        <dbReference type="ARBA" id="ARBA00022989"/>
    </source>
</evidence>
<gene>
    <name evidence="11" type="ORF">SAMN05216375_10840</name>
    <name evidence="10" type="ORF">TR210_1602</name>
</gene>
<dbReference type="PRINTS" id="PR00175">
    <property type="entry name" value="NAALASMPORT"/>
</dbReference>
<dbReference type="OrthoDB" id="9804874at2"/>
<dbReference type="RefSeq" id="WP_068622998.1">
    <property type="nucleotide sequence ID" value="NZ_FJNB01000011.1"/>
</dbReference>
<dbReference type="InterPro" id="IPR001463">
    <property type="entry name" value="Na/Ala_symport"/>
</dbReference>
<dbReference type="Proteomes" id="UP000076878">
    <property type="component" value="Unassembled WGS sequence"/>
</dbReference>
<evidence type="ECO:0000313" key="11">
    <source>
        <dbReference type="EMBL" id="SEJ13199.1"/>
    </source>
</evidence>
<keyword evidence="5 9" id="KW-0812">Transmembrane</keyword>
<dbReference type="PROSITE" id="PS00873">
    <property type="entry name" value="NA_ALANINE_SYMP"/>
    <property type="match status" value="1"/>
</dbReference>
<dbReference type="GO" id="GO:0005283">
    <property type="term" value="F:amino acid:sodium symporter activity"/>
    <property type="evidence" value="ECO:0007669"/>
    <property type="project" value="InterPro"/>
</dbReference>
<keyword evidence="13" id="KW-1185">Reference proteome</keyword>
<name>A0A143YWL5_9LACT</name>
<evidence type="ECO:0000256" key="4">
    <source>
        <dbReference type="ARBA" id="ARBA00022475"/>
    </source>
</evidence>
<keyword evidence="8 9" id="KW-0472">Membrane</keyword>
<reference evidence="10 12" key="1">
    <citation type="submission" date="2016-02" db="EMBL/GenBank/DDBJ databases">
        <authorList>
            <person name="Wen L."/>
            <person name="He K."/>
            <person name="Yang H."/>
        </authorList>
    </citation>
    <scope>NUCLEOTIDE SEQUENCE [LARGE SCALE GENOMIC DNA]</scope>
    <source>
        <strain evidence="10">Trichococcus_R210</strain>
    </source>
</reference>
<reference evidence="11 13" key="2">
    <citation type="submission" date="2016-10" db="EMBL/GenBank/DDBJ databases">
        <authorList>
            <person name="Varghese N."/>
            <person name="Submissions S."/>
        </authorList>
    </citation>
    <scope>NUCLEOTIDE SEQUENCE [LARGE SCALE GENOMIC DNA]</scope>
    <source>
        <strain evidence="11 13">DSM 22150</strain>
    </source>
</reference>
<feature type="transmembrane region" description="Helical" evidence="9">
    <location>
        <begin position="71"/>
        <end position="93"/>
    </location>
</feature>
<feature type="transmembrane region" description="Helical" evidence="9">
    <location>
        <begin position="182"/>
        <end position="203"/>
    </location>
</feature>
<keyword evidence="6 9" id="KW-0769">Symport</keyword>
<feature type="transmembrane region" description="Helical" evidence="9">
    <location>
        <begin position="411"/>
        <end position="434"/>
    </location>
</feature>
<feature type="transmembrane region" description="Helical" evidence="9">
    <location>
        <begin position="348"/>
        <end position="376"/>
    </location>
</feature>
<evidence type="ECO:0000256" key="3">
    <source>
        <dbReference type="ARBA" id="ARBA00022448"/>
    </source>
</evidence>
<accession>A0A143YWL5</accession>
<evidence type="ECO:0000313" key="13">
    <source>
        <dbReference type="Proteomes" id="UP000199280"/>
    </source>
</evidence>
<protein>
    <submittedName>
        <fullName evidence="11">Alanine or glycine:cation symporter, AGCS family</fullName>
    </submittedName>
    <submittedName>
        <fullName evidence="10">Sodium:alanine symporter</fullName>
    </submittedName>
</protein>
<dbReference type="NCBIfam" id="TIGR00835">
    <property type="entry name" value="agcS"/>
    <property type="match status" value="1"/>
</dbReference>
<dbReference type="Pfam" id="PF01235">
    <property type="entry name" value="Na_Ala_symp"/>
    <property type="match status" value="1"/>
</dbReference>
<evidence type="ECO:0000256" key="2">
    <source>
        <dbReference type="ARBA" id="ARBA00009261"/>
    </source>
</evidence>
<dbReference type="STRING" id="640938.TR210_1602"/>
<evidence type="ECO:0000256" key="5">
    <source>
        <dbReference type="ARBA" id="ARBA00022692"/>
    </source>
</evidence>
<comment type="similarity">
    <text evidence="2 9">Belongs to the alanine or glycine:cation symporter (AGCS) (TC 2.A.25) family.</text>
</comment>
<comment type="subcellular location">
    <subcellularLocation>
        <location evidence="1 9">Cell membrane</location>
        <topology evidence="1 9">Multi-pass membrane protein</topology>
    </subcellularLocation>
</comment>
<proteinExistence type="inferred from homology"/>
<keyword evidence="3 9" id="KW-0813">Transport</keyword>
<organism evidence="10 12">
    <name type="scientific">Trichococcus ilyis</name>
    <dbReference type="NCBI Taxonomy" id="640938"/>
    <lineage>
        <taxon>Bacteria</taxon>
        <taxon>Bacillati</taxon>
        <taxon>Bacillota</taxon>
        <taxon>Bacilli</taxon>
        <taxon>Lactobacillales</taxon>
        <taxon>Carnobacteriaceae</taxon>
        <taxon>Trichococcus</taxon>
    </lineage>
</organism>
<feature type="transmembrane region" description="Helical" evidence="9">
    <location>
        <begin position="304"/>
        <end position="328"/>
    </location>
</feature>
<evidence type="ECO:0000313" key="10">
    <source>
        <dbReference type="EMBL" id="CZQ98970.1"/>
    </source>
</evidence>
<evidence type="ECO:0000256" key="9">
    <source>
        <dbReference type="RuleBase" id="RU363064"/>
    </source>
</evidence>
<sequence length="461" mass="49496">MDAIYSFLANYVNVLLWDYFLTYGLLFAGLFFSFRFGFPQVTRMWEAFKQVFGKLFKKDATQEGSMSSFQALATAVAAQVGTGNVAGVATAILGGGPGAIFWMWVSAFLGMGTIFNEAILAQVYRVRDRNKGDLVGGPAFYLSKGVGSNALAKFFSVSIIVALGFIGNMVQSNSIASAVTTAFAVPEWVTGFLVALAAILIFAGGMKRIASFAELVVPIMALVYIVASLVILFLFRENIVPAFEMIFVGAFTPQAAIGGIAGASVRAAIQKGVARGLFSNEAGMGSTPHAHAVAHVDHPVQQGLAAMVGVFIDTVVVCSATALIILVTESYLDPALKGAQVTQAAFSIAFGGGGSVLLAICLTFFAFTTIVGWYYFGESNIKYLFGTKGVLPYQILVAIFIFLGALQEVDIVWMLADTFNALMVIPNLFGLFYLSNQVKGILEDYDRCKLEGRIFYDYDVK</sequence>
<keyword evidence="4 9" id="KW-1003">Cell membrane</keyword>
<feature type="transmembrane region" description="Helical" evidence="9">
    <location>
        <begin position="215"/>
        <end position="235"/>
    </location>
</feature>
<dbReference type="Proteomes" id="UP000199280">
    <property type="component" value="Unassembled WGS sequence"/>
</dbReference>
<evidence type="ECO:0000256" key="8">
    <source>
        <dbReference type="ARBA" id="ARBA00023136"/>
    </source>
</evidence>
<dbReference type="GO" id="GO:0005886">
    <property type="term" value="C:plasma membrane"/>
    <property type="evidence" value="ECO:0007669"/>
    <property type="project" value="UniProtKB-SubCell"/>
</dbReference>
<feature type="transmembrane region" description="Helical" evidence="9">
    <location>
        <begin position="20"/>
        <end position="38"/>
    </location>
</feature>
<dbReference type="AlphaFoldDB" id="A0A143YWL5"/>
<keyword evidence="7 9" id="KW-1133">Transmembrane helix</keyword>